<dbReference type="EMBL" id="BARU01022266">
    <property type="protein sequence ID" value="GAH54809.1"/>
    <property type="molecule type" value="Genomic_DNA"/>
</dbReference>
<name>X1HLT5_9ZZZZ</name>
<protein>
    <recommendedName>
        <fullName evidence="2">DUF4878 domain-containing protein</fullName>
    </recommendedName>
</protein>
<proteinExistence type="predicted"/>
<feature type="non-terminal residue" evidence="1">
    <location>
        <position position="1"/>
    </location>
</feature>
<evidence type="ECO:0000313" key="1">
    <source>
        <dbReference type="EMBL" id="GAH54809.1"/>
    </source>
</evidence>
<dbReference type="AlphaFoldDB" id="X1HLT5"/>
<gene>
    <name evidence="1" type="ORF">S03H2_36295</name>
</gene>
<reference evidence="1" key="1">
    <citation type="journal article" date="2014" name="Front. Microbiol.">
        <title>High frequency of phylogenetically diverse reductive dehalogenase-homologous genes in deep subseafloor sedimentary metagenomes.</title>
        <authorList>
            <person name="Kawai M."/>
            <person name="Futagami T."/>
            <person name="Toyoda A."/>
            <person name="Takaki Y."/>
            <person name="Nishi S."/>
            <person name="Hori S."/>
            <person name="Arai W."/>
            <person name="Tsubouchi T."/>
            <person name="Morono Y."/>
            <person name="Uchiyama I."/>
            <person name="Ito T."/>
            <person name="Fujiyama A."/>
            <person name="Inagaki F."/>
            <person name="Takami H."/>
        </authorList>
    </citation>
    <scope>NUCLEOTIDE SEQUENCE</scope>
    <source>
        <strain evidence="1">Expedition CK06-06</strain>
    </source>
</reference>
<organism evidence="1">
    <name type="scientific">marine sediment metagenome</name>
    <dbReference type="NCBI Taxonomy" id="412755"/>
    <lineage>
        <taxon>unclassified sequences</taxon>
        <taxon>metagenomes</taxon>
        <taxon>ecological metagenomes</taxon>
    </lineage>
</organism>
<evidence type="ECO:0008006" key="2">
    <source>
        <dbReference type="Google" id="ProtNLM"/>
    </source>
</evidence>
<comment type="caution">
    <text evidence="1">The sequence shown here is derived from an EMBL/GenBank/DDBJ whole genome shotgun (WGS) entry which is preliminary data.</text>
</comment>
<accession>X1HLT5</accession>
<sequence length="66" mass="7815">EKIEPILEEARPNFQEMVVSMGEMILESRDSATVVYELLYDESGETHAYPVFFIRDEFGNWKIWDL</sequence>